<feature type="binding site" evidence="2">
    <location>
        <position position="87"/>
    </location>
    <ligand>
        <name>Cu cation</name>
        <dbReference type="ChEBI" id="CHEBI:23378"/>
    </ligand>
</feature>
<feature type="binding site" evidence="2">
    <location>
        <position position="180"/>
    </location>
    <ligand>
        <name>Cu cation</name>
        <dbReference type="ChEBI" id="CHEBI:23378"/>
    </ligand>
</feature>
<proteinExistence type="inferred from homology"/>
<dbReference type="KEGG" id="hti:HTIA_0281"/>
<keyword evidence="3" id="KW-1015">Disulfide bond</keyword>
<evidence type="ECO:0000313" key="7">
    <source>
        <dbReference type="Proteomes" id="UP000015381"/>
    </source>
</evidence>
<keyword evidence="7" id="KW-1185">Reference proteome</keyword>
<evidence type="ECO:0000313" key="6">
    <source>
        <dbReference type="Proteomes" id="UP000003861"/>
    </source>
</evidence>
<dbReference type="RefSeq" id="WP_008528170.1">
    <property type="nucleotide sequence ID" value="NC_021921.1"/>
</dbReference>
<dbReference type="AlphaFoldDB" id="F7PPW5"/>
<reference evidence="4 7" key="3">
    <citation type="journal article" date="2014" name="Environ. Microbiol.">
        <title>Halorhabdus tiamatea: proteogenomics and glycosidase activity measurements identify the first cultivated euryarchaeon from a deep-sea anoxic brine lake as potential polysaccharide degrader.</title>
        <authorList>
            <person name="Werner J."/>
            <person name="Ferrer M."/>
            <person name="Michel G."/>
            <person name="Mann A.J."/>
            <person name="Huang S."/>
            <person name="Juarez S."/>
            <person name="Ciordia S."/>
            <person name="Albar J.P."/>
            <person name="Alcaide M."/>
            <person name="La Cono V."/>
            <person name="Yakimov M.M."/>
            <person name="Antunes A."/>
            <person name="Taborda M."/>
            <person name="Da Costa M.S."/>
            <person name="Amann R.I."/>
            <person name="Gloeckner F.O."/>
            <person name="Golyshina O.V."/>
            <person name="Golyshin P.N."/>
            <person name="Teeling H."/>
        </authorList>
    </citation>
    <scope>NUCLEOTIDE SEQUENCE [LARGE SCALE GENOMIC DNA]</scope>
    <source>
        <strain evidence="7">SARL4B</strain>
        <strain evidence="4">Type strain: SARL4B</strain>
    </source>
</reference>
<comment type="similarity">
    <text evidence="1">Belongs to the SCO1/2 family.</text>
</comment>
<dbReference type="EMBL" id="HF571520">
    <property type="protein sequence ID" value="CCQ32431.1"/>
    <property type="molecule type" value="Genomic_DNA"/>
</dbReference>
<dbReference type="Proteomes" id="UP000003861">
    <property type="component" value="Unassembled WGS sequence"/>
</dbReference>
<dbReference type="Proteomes" id="UP000015381">
    <property type="component" value="Chromosome I"/>
</dbReference>
<dbReference type="PANTHER" id="PTHR12151">
    <property type="entry name" value="ELECTRON TRANSPORT PROTIN SCO1/SENC FAMILY MEMBER"/>
    <property type="match status" value="1"/>
</dbReference>
<dbReference type="PANTHER" id="PTHR12151:SF25">
    <property type="entry name" value="LINALOOL DEHYDRATASE_ISOMERASE DOMAIN-CONTAINING PROTEIN"/>
    <property type="match status" value="1"/>
</dbReference>
<reference evidence="5 6" key="1">
    <citation type="journal article" date="2011" name="J. Bacteriol.">
        <title>Genome sequence of Halorhabdus tiamatea, the first archaeon isolated from a deep-sea anoxic brine lake.</title>
        <authorList>
            <person name="Antunes A."/>
            <person name="Alam I."/>
            <person name="Bajic V.B."/>
            <person name="Stingl U."/>
        </authorList>
    </citation>
    <scope>NUCLEOTIDE SEQUENCE [LARGE SCALE GENOMIC DNA]</scope>
    <source>
        <strain evidence="5 6">SARL4B</strain>
    </source>
</reference>
<reference evidence="5 6" key="2">
    <citation type="journal article" date="2013" name="PLoS ONE">
        <title>INDIGO - INtegrated Data Warehouse of MIcrobial GenOmes with Examples from the Red Sea Extremophiles.</title>
        <authorList>
            <person name="Alam I."/>
            <person name="Antunes A."/>
            <person name="Kamau A.A."/>
            <person name="Ba Alawi W."/>
            <person name="Kalkatawi M."/>
            <person name="Stingl U."/>
            <person name="Bajic V.B."/>
        </authorList>
    </citation>
    <scope>NUCLEOTIDE SEQUENCE [LARGE SCALE GENOMIC DNA]</scope>
    <source>
        <strain evidence="5 6">SARL4B</strain>
    </source>
</reference>
<dbReference type="PROSITE" id="PS51257">
    <property type="entry name" value="PROKAR_LIPOPROTEIN"/>
    <property type="match status" value="1"/>
</dbReference>
<evidence type="ECO:0000256" key="2">
    <source>
        <dbReference type="PIRSR" id="PIRSR603782-1"/>
    </source>
</evidence>
<protein>
    <submittedName>
        <fullName evidence="4">Copper chaperone SCO1/SenC</fullName>
    </submittedName>
    <submittedName>
        <fullName evidence="5">Regulatory protein</fullName>
    </submittedName>
</protein>
<accession>F7PPW5</accession>
<evidence type="ECO:0000313" key="5">
    <source>
        <dbReference type="EMBL" id="ERJ05006.1"/>
    </source>
</evidence>
<keyword evidence="2" id="KW-0479">Metal-binding</keyword>
<evidence type="ECO:0000256" key="3">
    <source>
        <dbReference type="PIRSR" id="PIRSR603782-2"/>
    </source>
</evidence>
<dbReference type="SUPFAM" id="SSF52833">
    <property type="entry name" value="Thioredoxin-like"/>
    <property type="match status" value="1"/>
</dbReference>
<dbReference type="HOGENOM" id="CLU_093041_0_0_2"/>
<sequence>MNRREYLGALGGGVAALTAGCSADESDTYLDEPDLRAEPSQLPYPVYGQSLPDVTLSDPIADEEITVGNDDRDTLLTFFYSHCQSVCPRLVSALRNVQANAIEDGLIDTTAFQAVTFDPERDDGDRLRGYADRMNVSLSDNWRFLRPESPEHAQEVVTDEFGVRFERTHPEEMDMYMFSHRALILLVNADGYVERSYPNSTPSWQTIDDDLRTLNDREH</sequence>
<dbReference type="EMBL" id="AFNT02000047">
    <property type="protein sequence ID" value="ERJ05006.1"/>
    <property type="molecule type" value="Genomic_DNA"/>
</dbReference>
<dbReference type="InterPro" id="IPR036249">
    <property type="entry name" value="Thioredoxin-like_sf"/>
</dbReference>
<dbReference type="Pfam" id="PF02630">
    <property type="entry name" value="SCO1-SenC"/>
    <property type="match status" value="1"/>
</dbReference>
<dbReference type="InterPro" id="IPR003782">
    <property type="entry name" value="SCO1/SenC"/>
</dbReference>
<evidence type="ECO:0000256" key="1">
    <source>
        <dbReference type="ARBA" id="ARBA00010996"/>
    </source>
</evidence>
<dbReference type="CDD" id="cd02968">
    <property type="entry name" value="SCO"/>
    <property type="match status" value="1"/>
</dbReference>
<name>F7PPW5_9EURY</name>
<dbReference type="GeneID" id="23798377"/>
<dbReference type="STRING" id="1033806.HTIA_0281"/>
<dbReference type="GO" id="GO:0046872">
    <property type="term" value="F:metal ion binding"/>
    <property type="evidence" value="ECO:0007669"/>
    <property type="project" value="UniProtKB-KW"/>
</dbReference>
<organism evidence="5 6">
    <name type="scientific">Halorhabdus tiamatea SARL4B</name>
    <dbReference type="NCBI Taxonomy" id="1033806"/>
    <lineage>
        <taxon>Archaea</taxon>
        <taxon>Methanobacteriati</taxon>
        <taxon>Methanobacteriota</taxon>
        <taxon>Stenosarchaea group</taxon>
        <taxon>Halobacteria</taxon>
        <taxon>Halobacteriales</taxon>
        <taxon>Haloarculaceae</taxon>
        <taxon>Halorhabdus</taxon>
    </lineage>
</organism>
<evidence type="ECO:0000313" key="4">
    <source>
        <dbReference type="EMBL" id="CCQ32431.1"/>
    </source>
</evidence>
<dbReference type="Gene3D" id="3.40.30.10">
    <property type="entry name" value="Glutaredoxin"/>
    <property type="match status" value="1"/>
</dbReference>
<feature type="disulfide bond" description="Redox-active" evidence="3">
    <location>
        <begin position="83"/>
        <end position="87"/>
    </location>
</feature>
<feature type="binding site" evidence="2">
    <location>
        <position position="83"/>
    </location>
    <ligand>
        <name>Cu cation</name>
        <dbReference type="ChEBI" id="CHEBI:23378"/>
    </ligand>
</feature>
<dbReference type="OrthoDB" id="27579at2157"/>
<gene>
    <name evidence="5" type="primary">prrC</name>
    <name evidence="5" type="ORF">HLRTI_003012</name>
    <name evidence="4" type="ORF">HTIA_0281</name>
</gene>
<keyword evidence="2" id="KW-0186">Copper</keyword>
<dbReference type="eggNOG" id="arCOG00313">
    <property type="taxonomic scope" value="Archaea"/>
</dbReference>